<dbReference type="AlphaFoldDB" id="A0A9X1PA29"/>
<evidence type="ECO:0000313" key="4">
    <source>
        <dbReference type="Proteomes" id="UP001139700"/>
    </source>
</evidence>
<organism evidence="3 4">
    <name type="scientific">Dyadobacter fanqingshengii</name>
    <dbReference type="NCBI Taxonomy" id="2906443"/>
    <lineage>
        <taxon>Bacteria</taxon>
        <taxon>Pseudomonadati</taxon>
        <taxon>Bacteroidota</taxon>
        <taxon>Cytophagia</taxon>
        <taxon>Cytophagales</taxon>
        <taxon>Spirosomataceae</taxon>
        <taxon>Dyadobacter</taxon>
    </lineage>
</organism>
<protein>
    <submittedName>
        <fullName evidence="3">DUF4174 domain-containing protein</fullName>
    </submittedName>
</protein>
<dbReference type="InterPro" id="IPR025232">
    <property type="entry name" value="DUF4174"/>
</dbReference>
<evidence type="ECO:0000313" key="3">
    <source>
        <dbReference type="EMBL" id="MCF0041424.1"/>
    </source>
</evidence>
<evidence type="ECO:0000256" key="1">
    <source>
        <dbReference type="ARBA" id="ARBA00022729"/>
    </source>
</evidence>
<proteinExistence type="predicted"/>
<keyword evidence="4" id="KW-1185">Reference proteome</keyword>
<dbReference type="RefSeq" id="WP_234614160.1">
    <property type="nucleotide sequence ID" value="NZ_CP098806.1"/>
</dbReference>
<dbReference type="EMBL" id="JAJTTA010000002">
    <property type="protein sequence ID" value="MCF0041424.1"/>
    <property type="molecule type" value="Genomic_DNA"/>
</dbReference>
<sequence length="119" mass="13690">MKTLLGLILIASLMADQPRKVLLFYTESGEAIWKSQVETLSASQKGINERDIKIKSIPYNEENRSEWRKWEIDSTSKFTFLLIGRDGGEKLRSDEIVKAEKLFGLIDAMPMRKAEVKRN</sequence>
<gene>
    <name evidence="3" type="ORF">LXM24_15070</name>
</gene>
<name>A0A9X1PA29_9BACT</name>
<accession>A0A9X1PA29</accession>
<feature type="domain" description="DUF4174" evidence="2">
    <location>
        <begin position="16"/>
        <end position="115"/>
    </location>
</feature>
<evidence type="ECO:0000259" key="2">
    <source>
        <dbReference type="Pfam" id="PF13778"/>
    </source>
</evidence>
<dbReference type="Proteomes" id="UP001139700">
    <property type="component" value="Unassembled WGS sequence"/>
</dbReference>
<reference evidence="3" key="1">
    <citation type="submission" date="2021-12" db="EMBL/GenBank/DDBJ databases">
        <title>Novel species in genus Dyadobacter.</title>
        <authorList>
            <person name="Ma C."/>
        </authorList>
    </citation>
    <scope>NUCLEOTIDE SEQUENCE</scope>
    <source>
        <strain evidence="3">CY399</strain>
    </source>
</reference>
<keyword evidence="1" id="KW-0732">Signal</keyword>
<comment type="caution">
    <text evidence="3">The sequence shown here is derived from an EMBL/GenBank/DDBJ whole genome shotgun (WGS) entry which is preliminary data.</text>
</comment>
<dbReference type="Pfam" id="PF13778">
    <property type="entry name" value="DUF4174"/>
    <property type="match status" value="1"/>
</dbReference>